<dbReference type="Pfam" id="PF02458">
    <property type="entry name" value="Transferase"/>
    <property type="match status" value="1"/>
</dbReference>
<keyword evidence="2" id="KW-0808">Transferase</keyword>
<dbReference type="OrthoDB" id="1918817at2759"/>
<dbReference type="InterPro" id="IPR050317">
    <property type="entry name" value="Plant_Fungal_Acyltransferase"/>
</dbReference>
<dbReference type="PANTHER" id="PTHR31642">
    <property type="entry name" value="TRICHOTHECENE 3-O-ACETYLTRANSFERASE"/>
    <property type="match status" value="1"/>
</dbReference>
<sequence>MHPPSVYFYRPNACSNFFDVAVLKETLSKALVTFFPMARRLRRDDDGRVEINCNGDGMLFVKAETCSVIDDFGDFAPMMELKRLTPAVVYSGDISSYPLLVLQVACLYLNCCISLLELEFSNQ</sequence>
<evidence type="ECO:0000313" key="5">
    <source>
        <dbReference type="Proteomes" id="UP001141806"/>
    </source>
</evidence>
<dbReference type="PANTHER" id="PTHR31642:SF11">
    <property type="entry name" value="SHIKIMATE O-HYDROXYCINNAMOYLTRANSFERASE"/>
    <property type="match status" value="1"/>
</dbReference>
<evidence type="ECO:0000256" key="1">
    <source>
        <dbReference type="ARBA" id="ARBA00009861"/>
    </source>
</evidence>
<protein>
    <submittedName>
        <fullName evidence="4">Uncharacterized protein</fullName>
    </submittedName>
</protein>
<keyword evidence="5" id="KW-1185">Reference proteome</keyword>
<dbReference type="InterPro" id="IPR023213">
    <property type="entry name" value="CAT-like_dom_sf"/>
</dbReference>
<reference evidence="4" key="1">
    <citation type="journal article" date="2023" name="Plant J.">
        <title>The genome of the king protea, Protea cynaroides.</title>
        <authorList>
            <person name="Chang J."/>
            <person name="Duong T.A."/>
            <person name="Schoeman C."/>
            <person name="Ma X."/>
            <person name="Roodt D."/>
            <person name="Barker N."/>
            <person name="Li Z."/>
            <person name="Van de Peer Y."/>
            <person name="Mizrachi E."/>
        </authorList>
    </citation>
    <scope>NUCLEOTIDE SEQUENCE</scope>
    <source>
        <tissue evidence="4">Young leaves</tissue>
    </source>
</reference>
<gene>
    <name evidence="4" type="ORF">NE237_024025</name>
</gene>
<dbReference type="EMBL" id="JAMYWD010000008">
    <property type="protein sequence ID" value="KAJ4964086.1"/>
    <property type="molecule type" value="Genomic_DNA"/>
</dbReference>
<keyword evidence="3" id="KW-0012">Acyltransferase</keyword>
<dbReference type="Gene3D" id="3.30.559.10">
    <property type="entry name" value="Chloramphenicol acetyltransferase-like domain"/>
    <property type="match status" value="1"/>
</dbReference>
<dbReference type="AlphaFoldDB" id="A0A9Q0HCL0"/>
<evidence type="ECO:0000313" key="4">
    <source>
        <dbReference type="EMBL" id="KAJ4964086.1"/>
    </source>
</evidence>
<name>A0A9Q0HCL0_9MAGN</name>
<proteinExistence type="inferred from homology"/>
<dbReference type="GO" id="GO:0016747">
    <property type="term" value="F:acyltransferase activity, transferring groups other than amino-acyl groups"/>
    <property type="evidence" value="ECO:0007669"/>
    <property type="project" value="TreeGrafter"/>
</dbReference>
<dbReference type="Proteomes" id="UP001141806">
    <property type="component" value="Unassembled WGS sequence"/>
</dbReference>
<evidence type="ECO:0000256" key="3">
    <source>
        <dbReference type="ARBA" id="ARBA00023315"/>
    </source>
</evidence>
<comment type="caution">
    <text evidence="4">The sequence shown here is derived from an EMBL/GenBank/DDBJ whole genome shotgun (WGS) entry which is preliminary data.</text>
</comment>
<comment type="similarity">
    <text evidence="1">Belongs to the plant acyltransferase family.</text>
</comment>
<evidence type="ECO:0000256" key="2">
    <source>
        <dbReference type="ARBA" id="ARBA00022679"/>
    </source>
</evidence>
<accession>A0A9Q0HCL0</accession>
<organism evidence="4 5">
    <name type="scientific">Protea cynaroides</name>
    <dbReference type="NCBI Taxonomy" id="273540"/>
    <lineage>
        <taxon>Eukaryota</taxon>
        <taxon>Viridiplantae</taxon>
        <taxon>Streptophyta</taxon>
        <taxon>Embryophyta</taxon>
        <taxon>Tracheophyta</taxon>
        <taxon>Spermatophyta</taxon>
        <taxon>Magnoliopsida</taxon>
        <taxon>Proteales</taxon>
        <taxon>Proteaceae</taxon>
        <taxon>Protea</taxon>
    </lineage>
</organism>